<dbReference type="Gene3D" id="3.30.457.10">
    <property type="entry name" value="Copper amine oxidase-like, N-terminal domain"/>
    <property type="match status" value="1"/>
</dbReference>
<evidence type="ECO:0000256" key="2">
    <source>
        <dbReference type="SAM" id="MobiDB-lite"/>
    </source>
</evidence>
<dbReference type="GO" id="GO:0030288">
    <property type="term" value="C:outer membrane-bounded periplasmic space"/>
    <property type="evidence" value="ECO:0007669"/>
    <property type="project" value="TreeGrafter"/>
</dbReference>
<dbReference type="Proteomes" id="UP000032633">
    <property type="component" value="Chromosome"/>
</dbReference>
<keyword evidence="6" id="KW-1185">Reference proteome</keyword>
<feature type="domain" description="MurNAc-LAA" evidence="4">
    <location>
        <begin position="402"/>
        <end position="510"/>
    </location>
</feature>
<dbReference type="PANTHER" id="PTHR30404">
    <property type="entry name" value="N-ACETYLMURAMOYL-L-ALANINE AMIDASE"/>
    <property type="match status" value="1"/>
</dbReference>
<keyword evidence="1" id="KW-0378">Hydrolase</keyword>
<evidence type="ECO:0000259" key="4">
    <source>
        <dbReference type="SMART" id="SM00646"/>
    </source>
</evidence>
<dbReference type="GO" id="GO:0009253">
    <property type="term" value="P:peptidoglycan catabolic process"/>
    <property type="evidence" value="ECO:0007669"/>
    <property type="project" value="InterPro"/>
</dbReference>
<feature type="compositionally biased region" description="Low complexity" evidence="2">
    <location>
        <begin position="177"/>
        <end position="205"/>
    </location>
</feature>
<feature type="compositionally biased region" description="Gly residues" evidence="2">
    <location>
        <begin position="158"/>
        <end position="176"/>
    </location>
</feature>
<evidence type="ECO:0000313" key="6">
    <source>
        <dbReference type="Proteomes" id="UP000032633"/>
    </source>
</evidence>
<dbReference type="Pfam" id="PF07833">
    <property type="entry name" value="Cu_amine_oxidN1"/>
    <property type="match status" value="1"/>
</dbReference>
<dbReference type="PANTHER" id="PTHR30404:SF0">
    <property type="entry name" value="N-ACETYLMURAMOYL-L-ALANINE AMIDASE AMIC"/>
    <property type="match status" value="1"/>
</dbReference>
<reference evidence="5 6" key="1">
    <citation type="journal article" date="2015" name="J. Biotechnol.">
        <title>Complete genome sequence of Paenibacillus beijingensis 7188(T) (=DSM 24997(T)), a novel rhizobacterium from jujube garden soil.</title>
        <authorList>
            <person name="Kwak Y."/>
            <person name="Shin J.H."/>
        </authorList>
    </citation>
    <scope>NUCLEOTIDE SEQUENCE [LARGE SCALE GENOMIC DNA]</scope>
    <source>
        <strain evidence="5 6">DSM 24997</strain>
    </source>
</reference>
<feature type="chain" id="PRO_5002296485" description="MurNAc-LAA domain-containing protein" evidence="3">
    <location>
        <begin position="25"/>
        <end position="516"/>
    </location>
</feature>
<dbReference type="InterPro" id="IPR012854">
    <property type="entry name" value="Cu_amine_oxidase-like_N"/>
</dbReference>
<evidence type="ECO:0000313" key="5">
    <source>
        <dbReference type="EMBL" id="AJY77116.1"/>
    </source>
</evidence>
<dbReference type="OrthoDB" id="9806267at2"/>
<evidence type="ECO:0000256" key="1">
    <source>
        <dbReference type="ARBA" id="ARBA00022801"/>
    </source>
</evidence>
<feature type="region of interest" description="Disordered" evidence="2">
    <location>
        <begin position="147"/>
        <end position="205"/>
    </location>
</feature>
<dbReference type="EMBL" id="CP011058">
    <property type="protein sequence ID" value="AJY77116.1"/>
    <property type="molecule type" value="Genomic_DNA"/>
</dbReference>
<dbReference type="SMART" id="SM00646">
    <property type="entry name" value="Ami_3"/>
    <property type="match status" value="1"/>
</dbReference>
<dbReference type="RefSeq" id="WP_045672541.1">
    <property type="nucleotide sequence ID" value="NZ_CP011058.1"/>
</dbReference>
<dbReference type="KEGG" id="pbj:VN24_24430"/>
<dbReference type="Gene3D" id="3.40.630.40">
    <property type="entry name" value="Zn-dependent exopeptidases"/>
    <property type="match status" value="1"/>
</dbReference>
<name>A0A0D5NPE2_9BACL</name>
<accession>A0A0D5NPE2</accession>
<dbReference type="SUPFAM" id="SSF53187">
    <property type="entry name" value="Zn-dependent exopeptidases"/>
    <property type="match status" value="1"/>
</dbReference>
<reference evidence="6" key="2">
    <citation type="submission" date="2015-03" db="EMBL/GenBank/DDBJ databases">
        <title>Genome sequence of Paenibacillus beijingensis strain DSM 24997T.</title>
        <authorList>
            <person name="Kwak Y."/>
            <person name="Shin J.-H."/>
        </authorList>
    </citation>
    <scope>NUCLEOTIDE SEQUENCE [LARGE SCALE GENOMIC DNA]</scope>
    <source>
        <strain evidence="6">DSM 24997</strain>
    </source>
</reference>
<dbReference type="AlphaFoldDB" id="A0A0D5NPE2"/>
<dbReference type="STRING" id="1126833.VN24_24430"/>
<dbReference type="InterPro" id="IPR036582">
    <property type="entry name" value="Mao_N_sf"/>
</dbReference>
<keyword evidence="3" id="KW-0732">Signal</keyword>
<dbReference type="SUPFAM" id="SSF55383">
    <property type="entry name" value="Copper amine oxidase, domain N"/>
    <property type="match status" value="1"/>
</dbReference>
<dbReference type="InterPro" id="IPR002508">
    <property type="entry name" value="MurNAc-LAA_cat"/>
</dbReference>
<proteinExistence type="predicted"/>
<dbReference type="InterPro" id="IPR050695">
    <property type="entry name" value="N-acetylmuramoyl_amidase_3"/>
</dbReference>
<dbReference type="PATRIC" id="fig|1126833.4.peg.5375"/>
<dbReference type="Pfam" id="PF01520">
    <property type="entry name" value="Amidase_3"/>
    <property type="match status" value="1"/>
</dbReference>
<gene>
    <name evidence="5" type="ORF">VN24_24430</name>
</gene>
<organism evidence="5 6">
    <name type="scientific">Paenibacillus beijingensis</name>
    <dbReference type="NCBI Taxonomy" id="1126833"/>
    <lineage>
        <taxon>Bacteria</taxon>
        <taxon>Bacillati</taxon>
        <taxon>Bacillota</taxon>
        <taxon>Bacilli</taxon>
        <taxon>Bacillales</taxon>
        <taxon>Paenibacillaceae</taxon>
        <taxon>Paenibacillus</taxon>
    </lineage>
</organism>
<protein>
    <recommendedName>
        <fullName evidence="4">MurNAc-LAA domain-containing protein</fullName>
    </recommendedName>
</protein>
<feature type="signal peptide" evidence="3">
    <location>
        <begin position="1"/>
        <end position="24"/>
    </location>
</feature>
<dbReference type="HOGENOM" id="CLU_014322_10_1_9"/>
<dbReference type="GO" id="GO:0008745">
    <property type="term" value="F:N-acetylmuramoyl-L-alanine amidase activity"/>
    <property type="evidence" value="ECO:0007669"/>
    <property type="project" value="InterPro"/>
</dbReference>
<dbReference type="Gene3D" id="2.60.40.3500">
    <property type="match status" value="1"/>
</dbReference>
<dbReference type="CDD" id="cd02696">
    <property type="entry name" value="MurNAc-LAA"/>
    <property type="match status" value="1"/>
</dbReference>
<evidence type="ECO:0000256" key="3">
    <source>
        <dbReference type="SAM" id="SignalP"/>
    </source>
</evidence>
<sequence>MKKFVCMLLFMTVLISLFAAVSYAAVNDVPKLYLNGKQMVSSGNPPKIVKGTTFVPIRTVAEGMGFDVSWDQKSKTVGIHNELNLINLVIGGKTAEVNGQQMAMSAPAQIFNDKTYKSVTMVPLRFVSENMGLEIYYDKPANSVYVYQPEPAPVDDGSSGGGDASGNAGGDSGTGSGAPAAETPPVDVPGTVTPPVDAPATATPPADATAFVKGIEFDGLGTTTIRFDGTMNGVQPTVLTGPDRIMLDLPYSAFADGFTPAFPSLTSRMGELVVDTHPTLSKIRFSFYSDKPSTVRVVWDLSAKTQHSFTQGDGILQLSLLGPDQAVPPVSTAPDGSKIFKVVIDAGHGSQDPGATSVSGRKEKDFNLSLALKVNDLLKNEQRIAPYMTRSDDTFLELNDRATFANDLQADLFISLHGNALPGSPASGTETYYYSAKSKALAEIIHKKVLEAAGLPDRSVRTAGFVVVKKTTMPSVLLETGFLTNRTDEAVMFSESKQQEIAAAIVAGIKEYLQLS</sequence>